<dbReference type="Pfam" id="PF08352">
    <property type="entry name" value="oligo_HPY"/>
    <property type="match status" value="1"/>
</dbReference>
<dbReference type="NCBIfam" id="TIGR01727">
    <property type="entry name" value="oligo_HPY"/>
    <property type="match status" value="1"/>
</dbReference>
<evidence type="ECO:0000256" key="3">
    <source>
        <dbReference type="ARBA" id="ARBA00022448"/>
    </source>
</evidence>
<dbReference type="EMBL" id="FMZA01000003">
    <property type="protein sequence ID" value="SDC10021.1"/>
    <property type="molecule type" value="Genomic_DNA"/>
</dbReference>
<dbReference type="SUPFAM" id="SSF52540">
    <property type="entry name" value="P-loop containing nucleoside triphosphate hydrolases"/>
    <property type="match status" value="1"/>
</dbReference>
<dbReference type="InterPro" id="IPR013563">
    <property type="entry name" value="Oligopep_ABC_C"/>
</dbReference>
<dbReference type="GO" id="GO:0005524">
    <property type="term" value="F:ATP binding"/>
    <property type="evidence" value="ECO:0007669"/>
    <property type="project" value="UniProtKB-KW"/>
</dbReference>
<keyword evidence="7" id="KW-0472">Membrane</keyword>
<dbReference type="Pfam" id="PF00005">
    <property type="entry name" value="ABC_tran"/>
    <property type="match status" value="1"/>
</dbReference>
<name>A0A1G6IUC6_9BACL</name>
<dbReference type="InterPro" id="IPR027417">
    <property type="entry name" value="P-loop_NTPase"/>
</dbReference>
<evidence type="ECO:0000256" key="7">
    <source>
        <dbReference type="ARBA" id="ARBA00023136"/>
    </source>
</evidence>
<evidence type="ECO:0000256" key="1">
    <source>
        <dbReference type="ARBA" id="ARBA00004202"/>
    </source>
</evidence>
<evidence type="ECO:0000259" key="8">
    <source>
        <dbReference type="PROSITE" id="PS50893"/>
    </source>
</evidence>
<dbReference type="PROSITE" id="PS00211">
    <property type="entry name" value="ABC_TRANSPORTER_1"/>
    <property type="match status" value="1"/>
</dbReference>
<comment type="similarity">
    <text evidence="2">Belongs to the ABC transporter superfamily.</text>
</comment>
<evidence type="ECO:0000256" key="6">
    <source>
        <dbReference type="ARBA" id="ARBA00022840"/>
    </source>
</evidence>
<dbReference type="InterPro" id="IPR003593">
    <property type="entry name" value="AAA+_ATPase"/>
</dbReference>
<dbReference type="RefSeq" id="WP_091566429.1">
    <property type="nucleotide sequence ID" value="NZ_FMZA01000003.1"/>
</dbReference>
<dbReference type="PROSITE" id="PS50893">
    <property type="entry name" value="ABC_TRANSPORTER_2"/>
    <property type="match status" value="1"/>
</dbReference>
<accession>A0A1G6IUC6</accession>
<proteinExistence type="inferred from homology"/>
<dbReference type="GO" id="GO:0005886">
    <property type="term" value="C:plasma membrane"/>
    <property type="evidence" value="ECO:0007669"/>
    <property type="project" value="UniProtKB-SubCell"/>
</dbReference>
<feature type="domain" description="ABC transporter" evidence="8">
    <location>
        <begin position="5"/>
        <end position="254"/>
    </location>
</feature>
<keyword evidence="10" id="KW-1185">Reference proteome</keyword>
<dbReference type="GO" id="GO:0015833">
    <property type="term" value="P:peptide transport"/>
    <property type="evidence" value="ECO:0007669"/>
    <property type="project" value="InterPro"/>
</dbReference>
<reference evidence="9 10" key="1">
    <citation type="submission" date="2016-10" db="EMBL/GenBank/DDBJ databases">
        <authorList>
            <person name="de Groot N.N."/>
        </authorList>
    </citation>
    <scope>NUCLEOTIDE SEQUENCE [LARGE SCALE GENOMIC DNA]</scope>
    <source>
        <strain evidence="9 10">DSM 45514</strain>
    </source>
</reference>
<dbReference type="OrthoDB" id="9802264at2"/>
<dbReference type="InterPro" id="IPR050388">
    <property type="entry name" value="ABC_Ni/Peptide_Import"/>
</dbReference>
<dbReference type="PANTHER" id="PTHR43297">
    <property type="entry name" value="OLIGOPEPTIDE TRANSPORT ATP-BINDING PROTEIN APPD"/>
    <property type="match status" value="1"/>
</dbReference>
<comment type="subcellular location">
    <subcellularLocation>
        <location evidence="1">Cell membrane</location>
        <topology evidence="1">Peripheral membrane protein</topology>
    </subcellularLocation>
</comment>
<evidence type="ECO:0000313" key="10">
    <source>
        <dbReference type="Proteomes" id="UP000199387"/>
    </source>
</evidence>
<keyword evidence="4" id="KW-1003">Cell membrane</keyword>
<dbReference type="InterPro" id="IPR003439">
    <property type="entry name" value="ABC_transporter-like_ATP-bd"/>
</dbReference>
<dbReference type="InterPro" id="IPR017871">
    <property type="entry name" value="ABC_transporter-like_CS"/>
</dbReference>
<dbReference type="Proteomes" id="UP000199387">
    <property type="component" value="Unassembled WGS sequence"/>
</dbReference>
<evidence type="ECO:0000313" key="9">
    <source>
        <dbReference type="EMBL" id="SDC10021.1"/>
    </source>
</evidence>
<dbReference type="FunFam" id="3.40.50.300:FF:000016">
    <property type="entry name" value="Oligopeptide ABC transporter ATP-binding component"/>
    <property type="match status" value="1"/>
</dbReference>
<evidence type="ECO:0000256" key="2">
    <source>
        <dbReference type="ARBA" id="ARBA00005417"/>
    </source>
</evidence>
<gene>
    <name evidence="9" type="ORF">SAMN04488112_10350</name>
</gene>
<keyword evidence="5" id="KW-0547">Nucleotide-binding</keyword>
<keyword evidence="3" id="KW-0813">Transport</keyword>
<dbReference type="Gene3D" id="3.40.50.300">
    <property type="entry name" value="P-loop containing nucleotide triphosphate hydrolases"/>
    <property type="match status" value="1"/>
</dbReference>
<keyword evidence="6 9" id="KW-0067">ATP-binding</keyword>
<evidence type="ECO:0000256" key="5">
    <source>
        <dbReference type="ARBA" id="ARBA00022741"/>
    </source>
</evidence>
<dbReference type="STRING" id="1236220.SAMN04488112_10350"/>
<dbReference type="CDD" id="cd03257">
    <property type="entry name" value="ABC_NikE_OppD_transporters"/>
    <property type="match status" value="1"/>
</dbReference>
<evidence type="ECO:0000256" key="4">
    <source>
        <dbReference type="ARBA" id="ARBA00022475"/>
    </source>
</evidence>
<organism evidence="9 10">
    <name type="scientific">Melghirimyces thermohalophilus</name>
    <dbReference type="NCBI Taxonomy" id="1236220"/>
    <lineage>
        <taxon>Bacteria</taxon>
        <taxon>Bacillati</taxon>
        <taxon>Bacillota</taxon>
        <taxon>Bacilli</taxon>
        <taxon>Bacillales</taxon>
        <taxon>Thermoactinomycetaceae</taxon>
        <taxon>Melghirimyces</taxon>
    </lineage>
</organism>
<sequence>MESILQVDNLEVCFRTAHGEVPAVRGASFSVRPGEVLSIVGESGSGKSVTSLSLMGLLPESARAMGSVRFDDRDLLRLNGEEMRELRGNGISMIFQEPMTSLNPVFTVGFQLMEPLRIHRDQSKKEAYREAVRLLEQVEIPEAKKRMEQFPHELSGGMRQRVMIAIALACRPKLLIADEPTTALDVTIQAQILDLIVDLKDRTGMGVILITHDMGVVAETADRVLVMYAGRVVEAAGVETLFHEPKHPYTQGLLQSVPNVDDSLYPLNSIPGYMPKPGEIQRGCPFHPRCREAVEKCRDHHPPSFAFGTEHVASCWLGEEEGEAHGGSSAG</sequence>
<dbReference type="AlphaFoldDB" id="A0A1G6IUC6"/>
<dbReference type="SMART" id="SM00382">
    <property type="entry name" value="AAA"/>
    <property type="match status" value="1"/>
</dbReference>
<dbReference type="PANTHER" id="PTHR43297:SF2">
    <property type="entry name" value="DIPEPTIDE TRANSPORT ATP-BINDING PROTEIN DPPD"/>
    <property type="match status" value="1"/>
</dbReference>
<protein>
    <submittedName>
        <fullName evidence="9">Oligopeptide transport system ATP-binding protein</fullName>
    </submittedName>
</protein>
<dbReference type="GO" id="GO:0016887">
    <property type="term" value="F:ATP hydrolysis activity"/>
    <property type="evidence" value="ECO:0007669"/>
    <property type="project" value="InterPro"/>
</dbReference>